<sequence length="889" mass="101228">MESVFVCPVCFNLDPDRCPGKSPPSLLDEHRLNVPFSELKRSAETGDCLACKILCVGLENMQELWDEGAESENGDQILLDETRLHIDLRRDHSLRVILANVGYETTIEFYTLSKDDCGLIPAFGIARPVSSELEISDCLALATEWLKECSEKHHLCGQPTESKFPTRVLDVGQIDTDIVYLHETQDSDRGCYMTLSHCWGKEQIITTTTGTLQDRKAGVKLSQLSKTFRHAVQITRGLGIRYLWIDSLCIIQDDKLDWEVESAKMAQVYMSSQLNLAATHSSSGKEGCFGERWSLDTLNQTELNVGEDVAIEPSDETEGNYKIFYRHALHVAHDHFTRTMDYANTMEDLSPLLSRAWVFQERLLSPRTLHFHAEELIWECASGISCECSRLQNHKWGDPDGLLEQRKVDQLKMMYSSITSPEMTDLQVLDTWLEFVIEYCTLKLTKQMDRLPALSGLASRLAQRLPSSEYLAGLWSQDLPRALCWQIDGTYHGNRHPTFRDAHPNAPSWSWASIWNHSQDAPYVTYGLVQTRGFVSDSRCQIQSFHKSRSTANPFGIYGVVQLSIQAPLIEATLLMTEQDESSIIDQMRKGNAHEQSLVKIREKMSETYETWRITDISHGDAVFCLLLGHFTLSNRDWMGQYPPQHLTRKEKLESEESSINIYPKHPPKSQNMPPYLSVLPELVAKARKENSHRELREERNLFHDILTHYRKAMELYPGRSKTWYEYESERLVWADWFGPTDNTFPGIAPYRYDTTAKANASQHIGKSYNPFYIVQRNGTIHPRQSGPHVGEGIPTIESVLKGPQCKLEDGGIDFEVMRAYEVQETLYDTDSGFPQAHVMYHISCSYVQFYKSNSCQSVGITGKTTPGIEPVSNGEMNHIDHRADGAQL</sequence>
<name>A0A8H8RUA8_9HELO</name>
<evidence type="ECO:0000313" key="3">
    <source>
        <dbReference type="EMBL" id="TVY42017.1"/>
    </source>
</evidence>
<keyword evidence="4" id="KW-1185">Reference proteome</keyword>
<dbReference type="AlphaFoldDB" id="A0A8H8RUA8"/>
<dbReference type="Pfam" id="PF06985">
    <property type="entry name" value="HET"/>
    <property type="match status" value="1"/>
</dbReference>
<feature type="compositionally biased region" description="Basic and acidic residues" evidence="1">
    <location>
        <begin position="878"/>
        <end position="889"/>
    </location>
</feature>
<gene>
    <name evidence="3" type="ORF">LSUB1_G004082</name>
</gene>
<dbReference type="PANTHER" id="PTHR33112:SF9">
    <property type="entry name" value="HETEROKARYON INCOMPATIBILITY DOMAIN-CONTAINING PROTEIN"/>
    <property type="match status" value="1"/>
</dbReference>
<proteinExistence type="predicted"/>
<dbReference type="OrthoDB" id="3486565at2759"/>
<dbReference type="InterPro" id="IPR010730">
    <property type="entry name" value="HET"/>
</dbReference>
<organism evidence="3 4">
    <name type="scientific">Lachnellula subtilissima</name>
    <dbReference type="NCBI Taxonomy" id="602034"/>
    <lineage>
        <taxon>Eukaryota</taxon>
        <taxon>Fungi</taxon>
        <taxon>Dikarya</taxon>
        <taxon>Ascomycota</taxon>
        <taxon>Pezizomycotina</taxon>
        <taxon>Leotiomycetes</taxon>
        <taxon>Helotiales</taxon>
        <taxon>Lachnaceae</taxon>
        <taxon>Lachnellula</taxon>
    </lineage>
</organism>
<dbReference type="EMBL" id="QGMJ01000114">
    <property type="protein sequence ID" value="TVY42017.1"/>
    <property type="molecule type" value="Genomic_DNA"/>
</dbReference>
<evidence type="ECO:0000259" key="2">
    <source>
        <dbReference type="Pfam" id="PF06985"/>
    </source>
</evidence>
<dbReference type="Proteomes" id="UP000462212">
    <property type="component" value="Unassembled WGS sequence"/>
</dbReference>
<evidence type="ECO:0000313" key="4">
    <source>
        <dbReference type="Proteomes" id="UP000462212"/>
    </source>
</evidence>
<dbReference type="PANTHER" id="PTHR33112">
    <property type="entry name" value="DOMAIN PROTEIN, PUTATIVE-RELATED"/>
    <property type="match status" value="1"/>
</dbReference>
<protein>
    <recommendedName>
        <fullName evidence="2">Heterokaryon incompatibility domain-containing protein</fullName>
    </recommendedName>
</protein>
<evidence type="ECO:0000256" key="1">
    <source>
        <dbReference type="SAM" id="MobiDB-lite"/>
    </source>
</evidence>
<feature type="region of interest" description="Disordered" evidence="1">
    <location>
        <begin position="867"/>
        <end position="889"/>
    </location>
</feature>
<accession>A0A8H8RUA8</accession>
<feature type="domain" description="Heterokaryon incompatibility" evidence="2">
    <location>
        <begin position="192"/>
        <end position="361"/>
    </location>
</feature>
<reference evidence="3 4" key="1">
    <citation type="submission" date="2018-05" db="EMBL/GenBank/DDBJ databases">
        <title>Genome sequencing and assembly of the regulated plant pathogen Lachnellula willkommii and related sister species for the development of diagnostic species identification markers.</title>
        <authorList>
            <person name="Giroux E."/>
            <person name="Bilodeau G."/>
        </authorList>
    </citation>
    <scope>NUCLEOTIDE SEQUENCE [LARGE SCALE GENOMIC DNA]</scope>
    <source>
        <strain evidence="3 4">CBS 197.66</strain>
    </source>
</reference>
<comment type="caution">
    <text evidence="3">The sequence shown here is derived from an EMBL/GenBank/DDBJ whole genome shotgun (WGS) entry which is preliminary data.</text>
</comment>